<dbReference type="PROSITE" id="PS01229">
    <property type="entry name" value="COF_2"/>
    <property type="match status" value="1"/>
</dbReference>
<dbReference type="InterPro" id="IPR023298">
    <property type="entry name" value="ATPase_P-typ_TM_dom_sf"/>
</dbReference>
<accession>A0A137P443</accession>
<evidence type="ECO:0000256" key="1">
    <source>
        <dbReference type="ARBA" id="ARBA00004141"/>
    </source>
</evidence>
<dbReference type="OrthoDB" id="48943at2759"/>
<feature type="transmembrane region" description="Helical" evidence="10">
    <location>
        <begin position="343"/>
        <end position="362"/>
    </location>
</feature>
<dbReference type="STRING" id="796925.A0A137P443"/>
<dbReference type="PANTHER" id="PTHR45630">
    <property type="entry name" value="CATION-TRANSPORTING ATPASE-RELATED"/>
    <property type="match status" value="1"/>
</dbReference>
<keyword evidence="5" id="KW-0067">ATP-binding</keyword>
<organism evidence="11 12">
    <name type="scientific">Conidiobolus coronatus (strain ATCC 28846 / CBS 209.66 / NRRL 28638)</name>
    <name type="common">Delacroixia coronata</name>
    <dbReference type="NCBI Taxonomy" id="796925"/>
    <lineage>
        <taxon>Eukaryota</taxon>
        <taxon>Fungi</taxon>
        <taxon>Fungi incertae sedis</taxon>
        <taxon>Zoopagomycota</taxon>
        <taxon>Entomophthoromycotina</taxon>
        <taxon>Entomophthoromycetes</taxon>
        <taxon>Entomophthorales</taxon>
        <taxon>Ancylistaceae</taxon>
        <taxon>Conidiobolus</taxon>
    </lineage>
</organism>
<comment type="subcellular location">
    <subcellularLocation>
        <location evidence="1">Membrane</location>
        <topology evidence="1">Multi-pass membrane protein</topology>
    </subcellularLocation>
</comment>
<dbReference type="PANTHER" id="PTHR45630:SF11">
    <property type="entry name" value="CATION-TRANSPORTING P-TYPE ATPASE N-TERMINAL DOMAIN-CONTAINING PROTEIN"/>
    <property type="match status" value="1"/>
</dbReference>
<keyword evidence="7" id="KW-1278">Translocase</keyword>
<sequence>MSRDELESNIDLIGLIVFSNQLKPDTKNAILELKTGSIRTVMITGDTALTGVYIAKESNMMNYQAKVFLGDINKFGNDVEWRDLDDPTRARLYTTEEVTFQMRSAHTGERPIELAVTGKAFNCLIGKQMLYDILLHIRVFARMTPTDKVRCVELHMERGITAMCGDGGNDCGALRVAHVGLALSDAEASIVSPFSSSNRSINSCVELIKQGRCALATSFSNYKYLIMRGEITAILRFVTLYYNTTYSQGTWIFFDAVMTILLTYTITQSKPAPVLSRYRPTARLLGFETLGSTMGVIILNIIFCISVISYLNYQPFHACNEFDSSVVDMFRWKQLGDNYESEVLAFLAMFQFMAISFTYNLGSLHRETWWKNKLHNLFWVTIIIFISCILLTDPNNLGCLMRINCGDKTFIEKLGYALPTIDYPAWNHPQGHNIMPRYFRWGLWALCMSNMTSAIIWESQVILGPGRKWFRARYGKKSKNIQY</sequence>
<evidence type="ECO:0000256" key="10">
    <source>
        <dbReference type="SAM" id="Phobius"/>
    </source>
</evidence>
<feature type="transmembrane region" description="Helical" evidence="10">
    <location>
        <begin position="287"/>
        <end position="311"/>
    </location>
</feature>
<evidence type="ECO:0000256" key="2">
    <source>
        <dbReference type="ARBA" id="ARBA00022692"/>
    </source>
</evidence>
<dbReference type="GO" id="GO:0016020">
    <property type="term" value="C:membrane"/>
    <property type="evidence" value="ECO:0007669"/>
    <property type="project" value="UniProtKB-SubCell"/>
</dbReference>
<dbReference type="GO" id="GO:0016887">
    <property type="term" value="F:ATP hydrolysis activity"/>
    <property type="evidence" value="ECO:0007669"/>
    <property type="project" value="InterPro"/>
</dbReference>
<keyword evidence="4" id="KW-0547">Nucleotide-binding</keyword>
<keyword evidence="9 10" id="KW-0472">Membrane</keyword>
<keyword evidence="8 10" id="KW-1133">Transmembrane helix</keyword>
<dbReference type="NCBIfam" id="TIGR01494">
    <property type="entry name" value="ATPase_P-type"/>
    <property type="match status" value="1"/>
</dbReference>
<name>A0A137P443_CONC2</name>
<dbReference type="InterPro" id="IPR036412">
    <property type="entry name" value="HAD-like_sf"/>
</dbReference>
<dbReference type="GO" id="GO:0140358">
    <property type="term" value="F:P-type transmembrane transporter activity"/>
    <property type="evidence" value="ECO:0007669"/>
    <property type="project" value="InterPro"/>
</dbReference>
<keyword evidence="12" id="KW-1185">Reference proteome</keyword>
<dbReference type="InterPro" id="IPR023214">
    <property type="entry name" value="HAD_sf"/>
</dbReference>
<evidence type="ECO:0000256" key="6">
    <source>
        <dbReference type="ARBA" id="ARBA00022842"/>
    </source>
</evidence>
<dbReference type="GO" id="GO:0005524">
    <property type="term" value="F:ATP binding"/>
    <property type="evidence" value="ECO:0007669"/>
    <property type="project" value="UniProtKB-KW"/>
</dbReference>
<reference evidence="11 12" key="1">
    <citation type="journal article" date="2015" name="Genome Biol. Evol.">
        <title>Phylogenomic analyses indicate that early fungi evolved digesting cell walls of algal ancestors of land plants.</title>
        <authorList>
            <person name="Chang Y."/>
            <person name="Wang S."/>
            <person name="Sekimoto S."/>
            <person name="Aerts A.L."/>
            <person name="Choi C."/>
            <person name="Clum A."/>
            <person name="LaButti K.M."/>
            <person name="Lindquist E.A."/>
            <person name="Yee Ngan C."/>
            <person name="Ohm R.A."/>
            <person name="Salamov A.A."/>
            <person name="Grigoriev I.V."/>
            <person name="Spatafora J.W."/>
            <person name="Berbee M.L."/>
        </authorList>
    </citation>
    <scope>NUCLEOTIDE SEQUENCE [LARGE SCALE GENOMIC DNA]</scope>
    <source>
        <strain evidence="11 12">NRRL 28638</strain>
    </source>
</reference>
<keyword evidence="6" id="KW-0460">Magnesium</keyword>
<protein>
    <submittedName>
        <fullName evidence="11">HAD-like protein</fullName>
    </submittedName>
</protein>
<dbReference type="InterPro" id="IPR001757">
    <property type="entry name" value="P_typ_ATPase"/>
</dbReference>
<evidence type="ECO:0000313" key="12">
    <source>
        <dbReference type="Proteomes" id="UP000070444"/>
    </source>
</evidence>
<evidence type="ECO:0000313" key="11">
    <source>
        <dbReference type="EMBL" id="KXN69787.1"/>
    </source>
</evidence>
<feature type="transmembrane region" description="Helical" evidence="10">
    <location>
        <begin position="374"/>
        <end position="392"/>
    </location>
</feature>
<evidence type="ECO:0000256" key="5">
    <source>
        <dbReference type="ARBA" id="ARBA00022840"/>
    </source>
</evidence>
<evidence type="ECO:0000256" key="8">
    <source>
        <dbReference type="ARBA" id="ARBA00022989"/>
    </source>
</evidence>
<dbReference type="SUPFAM" id="SSF56784">
    <property type="entry name" value="HAD-like"/>
    <property type="match status" value="1"/>
</dbReference>
<dbReference type="GO" id="GO:0019829">
    <property type="term" value="F:ATPase-coupled monoatomic cation transmembrane transporter activity"/>
    <property type="evidence" value="ECO:0007669"/>
    <property type="project" value="TreeGrafter"/>
</dbReference>
<dbReference type="InterPro" id="IPR006544">
    <property type="entry name" value="P-type_TPase_V"/>
</dbReference>
<dbReference type="AlphaFoldDB" id="A0A137P443"/>
<evidence type="ECO:0000256" key="4">
    <source>
        <dbReference type="ARBA" id="ARBA00022741"/>
    </source>
</evidence>
<keyword evidence="3" id="KW-0479">Metal-binding</keyword>
<dbReference type="Gene3D" id="3.40.50.1000">
    <property type="entry name" value="HAD superfamily/HAD-like"/>
    <property type="match status" value="1"/>
</dbReference>
<dbReference type="SUPFAM" id="SSF81665">
    <property type="entry name" value="Calcium ATPase, transmembrane domain M"/>
    <property type="match status" value="1"/>
</dbReference>
<evidence type="ECO:0000256" key="9">
    <source>
        <dbReference type="ARBA" id="ARBA00023136"/>
    </source>
</evidence>
<evidence type="ECO:0000256" key="7">
    <source>
        <dbReference type="ARBA" id="ARBA00022967"/>
    </source>
</evidence>
<evidence type="ECO:0000256" key="3">
    <source>
        <dbReference type="ARBA" id="ARBA00022723"/>
    </source>
</evidence>
<proteinExistence type="predicted"/>
<keyword evidence="2 10" id="KW-0812">Transmembrane</keyword>
<dbReference type="EMBL" id="KQ964523">
    <property type="protein sequence ID" value="KXN69787.1"/>
    <property type="molecule type" value="Genomic_DNA"/>
</dbReference>
<gene>
    <name evidence="11" type="ORF">CONCODRAFT_7733</name>
</gene>
<dbReference type="GO" id="GO:0046872">
    <property type="term" value="F:metal ion binding"/>
    <property type="evidence" value="ECO:0007669"/>
    <property type="project" value="UniProtKB-KW"/>
</dbReference>
<dbReference type="Proteomes" id="UP000070444">
    <property type="component" value="Unassembled WGS sequence"/>
</dbReference>